<dbReference type="OrthoDB" id="7392290at2"/>
<dbReference type="EMBL" id="WTYC01000004">
    <property type="protein sequence ID" value="MXO48400.1"/>
    <property type="molecule type" value="Genomic_DNA"/>
</dbReference>
<dbReference type="RefSeq" id="WP_160727956.1">
    <property type="nucleotide sequence ID" value="NZ_WTYC01000004.1"/>
</dbReference>
<dbReference type="Pfam" id="PF07332">
    <property type="entry name" value="Phage_holin_3_6"/>
    <property type="match status" value="1"/>
</dbReference>
<evidence type="ECO:0000313" key="4">
    <source>
        <dbReference type="Proteomes" id="UP000448199"/>
    </source>
</evidence>
<gene>
    <name evidence="3" type="ORF">GRI69_09035</name>
</gene>
<protein>
    <submittedName>
        <fullName evidence="3">Phage holin family protein</fullName>
    </submittedName>
</protein>
<organism evidence="3 4">
    <name type="scientific">Qipengyuania vulgaris</name>
    <dbReference type="NCBI Taxonomy" id="291985"/>
    <lineage>
        <taxon>Bacteria</taxon>
        <taxon>Pseudomonadati</taxon>
        <taxon>Pseudomonadota</taxon>
        <taxon>Alphaproteobacteria</taxon>
        <taxon>Sphingomonadales</taxon>
        <taxon>Erythrobacteraceae</taxon>
        <taxon>Qipengyuania</taxon>
    </lineage>
</organism>
<evidence type="ECO:0000313" key="3">
    <source>
        <dbReference type="EMBL" id="MXO48400.1"/>
    </source>
</evidence>
<feature type="transmembrane region" description="Helical" evidence="2">
    <location>
        <begin position="105"/>
        <end position="126"/>
    </location>
</feature>
<keyword evidence="4" id="KW-1185">Reference proteome</keyword>
<keyword evidence="2" id="KW-0812">Transmembrane</keyword>
<feature type="transmembrane region" description="Helical" evidence="2">
    <location>
        <begin position="73"/>
        <end position="99"/>
    </location>
</feature>
<dbReference type="AlphaFoldDB" id="A0A844XS31"/>
<evidence type="ECO:0000256" key="1">
    <source>
        <dbReference type="SAM" id="MobiDB-lite"/>
    </source>
</evidence>
<feature type="compositionally biased region" description="Basic and acidic residues" evidence="1">
    <location>
        <begin position="1"/>
        <end position="10"/>
    </location>
</feature>
<evidence type="ECO:0000256" key="2">
    <source>
        <dbReference type="SAM" id="Phobius"/>
    </source>
</evidence>
<feature type="compositionally biased region" description="Basic and acidic residues" evidence="1">
    <location>
        <begin position="19"/>
        <end position="31"/>
    </location>
</feature>
<accession>A0A844XS31</accession>
<keyword evidence="2" id="KW-1133">Transmembrane helix</keyword>
<dbReference type="InterPro" id="IPR009937">
    <property type="entry name" value="Phage_holin_3_6"/>
</dbReference>
<proteinExistence type="predicted"/>
<dbReference type="Proteomes" id="UP000448199">
    <property type="component" value="Unassembled WGS sequence"/>
</dbReference>
<name>A0A844XS31_9SPHN</name>
<keyword evidence="2" id="KW-0472">Membrane</keyword>
<sequence length="142" mass="15349">MLDEEPRNRAGYESPLDTPDEHDQFSEDEAPHGPSLADDLLALFEDGKTYAEAEVAYQKSRAGYTANRLKSAVALGFGAFGVLHLALIALTVGVVIALIPLVGPWIATAIVSLTLIVVGVVLLRMLKKRIDDIRAAFSDEDE</sequence>
<feature type="region of interest" description="Disordered" evidence="1">
    <location>
        <begin position="1"/>
        <end position="35"/>
    </location>
</feature>
<comment type="caution">
    <text evidence="3">The sequence shown here is derived from an EMBL/GenBank/DDBJ whole genome shotgun (WGS) entry which is preliminary data.</text>
</comment>
<reference evidence="3 4" key="1">
    <citation type="submission" date="2019-12" db="EMBL/GenBank/DDBJ databases">
        <title>Genomic-based taxomic classification of the family Erythrobacteraceae.</title>
        <authorList>
            <person name="Xu L."/>
        </authorList>
    </citation>
    <scope>NUCLEOTIDE SEQUENCE [LARGE SCALE GENOMIC DNA]</scope>
    <source>
        <strain evidence="3 4">DSM 17792</strain>
    </source>
</reference>